<protein>
    <submittedName>
        <fullName evidence="2">Uncharacterized protein</fullName>
    </submittedName>
</protein>
<evidence type="ECO:0000313" key="2">
    <source>
        <dbReference type="EMBL" id="EJK53281.1"/>
    </source>
</evidence>
<organism evidence="2 3">
    <name type="scientific">Thalassiosira oceanica</name>
    <name type="common">Marine diatom</name>
    <dbReference type="NCBI Taxonomy" id="159749"/>
    <lineage>
        <taxon>Eukaryota</taxon>
        <taxon>Sar</taxon>
        <taxon>Stramenopiles</taxon>
        <taxon>Ochrophyta</taxon>
        <taxon>Bacillariophyta</taxon>
        <taxon>Coscinodiscophyceae</taxon>
        <taxon>Thalassiosirophycidae</taxon>
        <taxon>Thalassiosirales</taxon>
        <taxon>Thalassiosiraceae</taxon>
        <taxon>Thalassiosira</taxon>
    </lineage>
</organism>
<feature type="compositionally biased region" description="Gly residues" evidence="1">
    <location>
        <begin position="1"/>
        <end position="14"/>
    </location>
</feature>
<name>K0RWR8_THAOC</name>
<dbReference type="EMBL" id="AGNL01038088">
    <property type="protein sequence ID" value="EJK53281.1"/>
    <property type="molecule type" value="Genomic_DNA"/>
</dbReference>
<evidence type="ECO:0000313" key="3">
    <source>
        <dbReference type="Proteomes" id="UP000266841"/>
    </source>
</evidence>
<proteinExistence type="predicted"/>
<feature type="region of interest" description="Disordered" evidence="1">
    <location>
        <begin position="1"/>
        <end position="80"/>
    </location>
</feature>
<feature type="compositionally biased region" description="Basic and acidic residues" evidence="1">
    <location>
        <begin position="24"/>
        <end position="38"/>
    </location>
</feature>
<comment type="caution">
    <text evidence="2">The sequence shown here is derived from an EMBL/GenBank/DDBJ whole genome shotgun (WGS) entry which is preliminary data.</text>
</comment>
<keyword evidence="3" id="KW-1185">Reference proteome</keyword>
<reference evidence="2 3" key="1">
    <citation type="journal article" date="2012" name="Genome Biol.">
        <title>Genome and low-iron response of an oceanic diatom adapted to chronic iron limitation.</title>
        <authorList>
            <person name="Lommer M."/>
            <person name="Specht M."/>
            <person name="Roy A.S."/>
            <person name="Kraemer L."/>
            <person name="Andreson R."/>
            <person name="Gutowska M.A."/>
            <person name="Wolf J."/>
            <person name="Bergner S.V."/>
            <person name="Schilhabel M.B."/>
            <person name="Klostermeier U.C."/>
            <person name="Beiko R.G."/>
            <person name="Rosenstiel P."/>
            <person name="Hippler M."/>
            <person name="Laroche J."/>
        </authorList>
    </citation>
    <scope>NUCLEOTIDE SEQUENCE [LARGE SCALE GENOMIC DNA]</scope>
    <source>
        <strain evidence="2 3">CCMP1005</strain>
    </source>
</reference>
<feature type="non-terminal residue" evidence="2">
    <location>
        <position position="1"/>
    </location>
</feature>
<evidence type="ECO:0000256" key="1">
    <source>
        <dbReference type="SAM" id="MobiDB-lite"/>
    </source>
</evidence>
<accession>K0RWR8</accession>
<gene>
    <name evidence="2" type="ORF">THAOC_27309</name>
</gene>
<dbReference type="Proteomes" id="UP000266841">
    <property type="component" value="Unassembled WGS sequence"/>
</dbReference>
<sequence length="97" mass="9765">LRGAGGTEPGGAGRGAEEEEEEGGAGRRRGDVRADVRRPPRVPAPQRGARGGRRRLPAPRVGGPAPGPGGVRPGVPPADERAVDAVRLRAALAGAGR</sequence>
<dbReference type="AlphaFoldDB" id="K0RWR8"/>